<keyword evidence="3" id="KW-1185">Reference proteome</keyword>
<dbReference type="Proteomes" id="UP000655225">
    <property type="component" value="Unassembled WGS sequence"/>
</dbReference>
<dbReference type="InterPro" id="IPR034583">
    <property type="entry name" value="EMF1"/>
</dbReference>
<dbReference type="GO" id="GO:0009910">
    <property type="term" value="P:negative regulation of flower development"/>
    <property type="evidence" value="ECO:0007669"/>
    <property type="project" value="InterPro"/>
</dbReference>
<comment type="caution">
    <text evidence="2">The sequence shown here is derived from an EMBL/GenBank/DDBJ whole genome shotgun (WGS) entry which is preliminary data.</text>
</comment>
<feature type="compositionally biased region" description="Low complexity" evidence="1">
    <location>
        <begin position="1188"/>
        <end position="1203"/>
    </location>
</feature>
<evidence type="ECO:0000313" key="2">
    <source>
        <dbReference type="EMBL" id="KAF8388962.1"/>
    </source>
</evidence>
<gene>
    <name evidence="2" type="ORF">HHK36_025646</name>
</gene>
<evidence type="ECO:0000256" key="1">
    <source>
        <dbReference type="SAM" id="MobiDB-lite"/>
    </source>
</evidence>
<dbReference type="EMBL" id="JABCRI010000019">
    <property type="protein sequence ID" value="KAF8388962.1"/>
    <property type="molecule type" value="Genomic_DNA"/>
</dbReference>
<dbReference type="PANTHER" id="PTHR35504">
    <property type="entry name" value="PROTEIN EMBRYONIC FLOWER 1"/>
    <property type="match status" value="1"/>
</dbReference>
<evidence type="ECO:0000313" key="3">
    <source>
        <dbReference type="Proteomes" id="UP000655225"/>
    </source>
</evidence>
<sequence>MERSVTIEGHCETSESTLVSKSRRSVIDSRPIELVGASEMKEAGKCGHFSIRGYVAEIRRKDRRICWPFSSFGNHNESEEQTDMLPPLHVSESRWWGCQNCLRKTGATGAATEAGVVSNCCSTGFKSNITGSHGNISMSSHGDALMLLSGFKRASEKIIGGRKADATIPVVVNGDEYCSLCCDKKEKEVEVVQTIRKDIRTSGDCEHSTEGNVNRAIPRPTCHATKVNLRLTGERVTKDKGHTSKLHSLEFDESDYGLSDNDENLVGHNLHGQLHATHHGNSGGSLHQRKIQKVRLLTDIVSSEVLGVSRKVCSSNGNPNADHIKIEVTHSKATPNASAGKVLHAVPKSLVLVQENIRKGILAKKKKRKIPRDEDWGPSQMSWPKSTSEKGSIFKEDAETSYIETAITNSESAEDAPAGIGLSTAVKNLLVKHRFDRKLILDKKKNKKLRVEDGRSSLTPWQEGVPREVQVIKGDVEIKRTGVETVASKSAQGAFMGKRGPFLESYVAAQRNEGKSILCKKKSKMPQVEDGWDSLTPWQKGMSREDQIIPFKSTPDALSERGMHNGLEIKKAAHRKAVASKKRICTLQVKGGGSSPMSQDVVIKCTGTETVPFKPAQDAFVGKRLDPFLKSFVAAQRNDRKSVLCKKKGKMPHVEDGQASIMPWQEGMFTEEIARVPIKSAPDAYAVRGVHRGLESKKASNRKAFVSKKQNNMARVESLGSFLMQQKDFSGSCNYEKTIGVERHSEVIKNQCDQRADKVCEQAALDDIPMEIVELMAKNQYERRLLDAEDSAKNTSCLSETAKNMKNADIMDFTELLGNARLLQEKKTHMQKPQFSNAESDIPSTGKGLGLTEQKSVGYPPVNRKYKSIPFNIGHPEESNASMGYPAFSLCLEKLSSGGGHVTGSRRNCDTRNHSCNGDMMGHQCSLNCLQSLEEYHTCQTVSQQISCKEAHHVWSLMIPNHMDFGINSPQKFVTDSSNLEMLPQCSESLSKGNLEGVHGPKSLNPNVANLQKQNGNFDVETFKRTNGGYPFACTQKGNECHPKLTGSLDLYTNETISAMHLLKLMDARMSSNTPVIVDENQKFPKQPSFLHNHHCKDFPVLEVGVSKASEASTPPQSDYFRKNQCLGNSCEYSPPVPTVDIFASSFQKDGNRRASGLTGQILAKMMPHSFKSRKEKTKCSYSSTQTRGLRSHSSVSRSGSSGKNHESVPIHDLKKGFLFASDSMAFPLQYHSVEDLTTHGGFEVNKKDGTVWHGKSSCRTEICTVNRNPAEFTLPEAGNVYMIRGEDLKYRKMIPSWERPDLNNMDGHKRQKMMKLTAIQEHVRH</sequence>
<protein>
    <submittedName>
        <fullName evidence="2">Uncharacterized protein</fullName>
    </submittedName>
</protein>
<dbReference type="GO" id="GO:0048367">
    <property type="term" value="P:shoot system development"/>
    <property type="evidence" value="ECO:0007669"/>
    <property type="project" value="InterPro"/>
</dbReference>
<feature type="region of interest" description="Disordered" evidence="1">
    <location>
        <begin position="1172"/>
        <end position="1208"/>
    </location>
</feature>
<dbReference type="GO" id="GO:0045892">
    <property type="term" value="P:negative regulation of DNA-templated transcription"/>
    <property type="evidence" value="ECO:0007669"/>
    <property type="project" value="InterPro"/>
</dbReference>
<accession>A0A834YI07</accession>
<feature type="compositionally biased region" description="Polar residues" evidence="1">
    <location>
        <begin position="379"/>
        <end position="390"/>
    </location>
</feature>
<organism evidence="2 3">
    <name type="scientific">Tetracentron sinense</name>
    <name type="common">Spur-leaf</name>
    <dbReference type="NCBI Taxonomy" id="13715"/>
    <lineage>
        <taxon>Eukaryota</taxon>
        <taxon>Viridiplantae</taxon>
        <taxon>Streptophyta</taxon>
        <taxon>Embryophyta</taxon>
        <taxon>Tracheophyta</taxon>
        <taxon>Spermatophyta</taxon>
        <taxon>Magnoliopsida</taxon>
        <taxon>Trochodendrales</taxon>
        <taxon>Trochodendraceae</taxon>
        <taxon>Tetracentron</taxon>
    </lineage>
</organism>
<dbReference type="PANTHER" id="PTHR35504:SF1">
    <property type="entry name" value="PROTEIN EMBRYONIC FLOWER 1"/>
    <property type="match status" value="1"/>
</dbReference>
<proteinExistence type="predicted"/>
<dbReference type="OrthoDB" id="754229at2759"/>
<reference evidence="2 3" key="1">
    <citation type="submission" date="2020-04" db="EMBL/GenBank/DDBJ databases">
        <title>Plant Genome Project.</title>
        <authorList>
            <person name="Zhang R.-G."/>
        </authorList>
    </citation>
    <scope>NUCLEOTIDE SEQUENCE [LARGE SCALE GENOMIC DNA]</scope>
    <source>
        <strain evidence="2">YNK0</strain>
        <tissue evidence="2">Leaf</tissue>
    </source>
</reference>
<feature type="region of interest" description="Disordered" evidence="1">
    <location>
        <begin position="364"/>
        <end position="390"/>
    </location>
</feature>
<name>A0A834YI07_TETSI</name>
<dbReference type="OMA" id="LDECDYA"/>